<sequence>MPVLTIAVILVIAVFVGALVQRVTGLGVGMVTGPILTVLLGPLSGVVMVNALSMVNAANNAWAVRRETHWKRFGILAGSLLLGSLPALWVVHSLNGPWLLVAVGGLVLAAILFATFNPAGPIFRPDQLLPMVLAGVFAGFMSTVAGIAGPGLTAYARLTGWDYRQFVATLHPILLVANTLSFLLKAVVLGGFDVGVVPLWLWIIALVMLFAGAWGGDRLNHRISSTGARRLATILAVVGSSIVLVQGVLGLAR</sequence>
<feature type="transmembrane region" description="Helical" evidence="8">
    <location>
        <begin position="199"/>
        <end position="216"/>
    </location>
</feature>
<dbReference type="InterPro" id="IPR002781">
    <property type="entry name" value="TM_pro_TauE-like"/>
</dbReference>
<feature type="transmembrane region" description="Helical" evidence="8">
    <location>
        <begin position="73"/>
        <end position="92"/>
    </location>
</feature>
<evidence type="ECO:0000256" key="5">
    <source>
        <dbReference type="ARBA" id="ARBA00022692"/>
    </source>
</evidence>
<evidence type="ECO:0000256" key="3">
    <source>
        <dbReference type="ARBA" id="ARBA00022448"/>
    </source>
</evidence>
<gene>
    <name evidence="9" type="ORF">L1O03_01445</name>
</gene>
<comment type="subcellular location">
    <subcellularLocation>
        <location evidence="1 8">Cell membrane</location>
        <topology evidence="1 8">Multi-pass membrane protein</topology>
    </subcellularLocation>
</comment>
<keyword evidence="10" id="KW-1185">Reference proteome</keyword>
<keyword evidence="4 8" id="KW-1003">Cell membrane</keyword>
<comment type="caution">
    <text evidence="9">The sequence shown here is derived from an EMBL/GenBank/DDBJ whole genome shotgun (WGS) entry which is preliminary data.</text>
</comment>
<feature type="transmembrane region" description="Helical" evidence="8">
    <location>
        <begin position="169"/>
        <end position="192"/>
    </location>
</feature>
<keyword evidence="3" id="KW-0813">Transport</keyword>
<dbReference type="Proteomes" id="UP001139336">
    <property type="component" value="Unassembled WGS sequence"/>
</dbReference>
<organism evidence="9 10">
    <name type="scientific">Corynebacterium uropygiale</name>
    <dbReference type="NCBI Taxonomy" id="1775911"/>
    <lineage>
        <taxon>Bacteria</taxon>
        <taxon>Bacillati</taxon>
        <taxon>Actinomycetota</taxon>
        <taxon>Actinomycetes</taxon>
        <taxon>Mycobacteriales</taxon>
        <taxon>Corynebacteriaceae</taxon>
        <taxon>Corynebacterium</taxon>
    </lineage>
</organism>
<evidence type="ECO:0000256" key="7">
    <source>
        <dbReference type="ARBA" id="ARBA00023136"/>
    </source>
</evidence>
<evidence type="ECO:0000313" key="9">
    <source>
        <dbReference type="EMBL" id="MCF4005843.1"/>
    </source>
</evidence>
<evidence type="ECO:0000256" key="6">
    <source>
        <dbReference type="ARBA" id="ARBA00022989"/>
    </source>
</evidence>
<dbReference type="EMBL" id="JAKGSI010000001">
    <property type="protein sequence ID" value="MCF4005843.1"/>
    <property type="molecule type" value="Genomic_DNA"/>
</dbReference>
<evidence type="ECO:0000313" key="10">
    <source>
        <dbReference type="Proteomes" id="UP001139336"/>
    </source>
</evidence>
<reference evidence="9" key="1">
    <citation type="submission" date="2022-01" db="EMBL/GenBank/DDBJ databases">
        <title>Corynebacterium sp. nov isolated from isolated from the feces of the greater white-fronted geese (Anser albifrons) at Poyang Lake, PR China.</title>
        <authorList>
            <person name="Liu Q."/>
        </authorList>
    </citation>
    <scope>NUCLEOTIDE SEQUENCE</scope>
    <source>
        <strain evidence="9">JCM 32435</strain>
    </source>
</reference>
<name>A0A9X1QQ99_9CORY</name>
<feature type="transmembrane region" description="Helical" evidence="8">
    <location>
        <begin position="98"/>
        <end position="116"/>
    </location>
</feature>
<dbReference type="InterPro" id="IPR052017">
    <property type="entry name" value="TSUP"/>
</dbReference>
<comment type="similarity">
    <text evidence="2 8">Belongs to the 4-toluene sulfonate uptake permease (TSUP) (TC 2.A.102) family.</text>
</comment>
<feature type="transmembrane region" description="Helical" evidence="8">
    <location>
        <begin position="32"/>
        <end position="52"/>
    </location>
</feature>
<dbReference type="AlphaFoldDB" id="A0A9X1QQ99"/>
<dbReference type="Pfam" id="PF01925">
    <property type="entry name" value="TauE"/>
    <property type="match status" value="1"/>
</dbReference>
<dbReference type="PANTHER" id="PTHR30269:SF37">
    <property type="entry name" value="MEMBRANE TRANSPORTER PROTEIN"/>
    <property type="match status" value="1"/>
</dbReference>
<feature type="transmembrane region" description="Helical" evidence="8">
    <location>
        <begin position="231"/>
        <end position="252"/>
    </location>
</feature>
<evidence type="ECO:0000256" key="1">
    <source>
        <dbReference type="ARBA" id="ARBA00004651"/>
    </source>
</evidence>
<accession>A0A9X1QQ99</accession>
<feature type="transmembrane region" description="Helical" evidence="8">
    <location>
        <begin position="128"/>
        <end position="149"/>
    </location>
</feature>
<keyword evidence="7 8" id="KW-0472">Membrane</keyword>
<keyword evidence="5 8" id="KW-0812">Transmembrane</keyword>
<dbReference type="PANTHER" id="PTHR30269">
    <property type="entry name" value="TRANSMEMBRANE PROTEIN YFCA"/>
    <property type="match status" value="1"/>
</dbReference>
<proteinExistence type="inferred from homology"/>
<dbReference type="RefSeq" id="WP_236117637.1">
    <property type="nucleotide sequence ID" value="NZ_JAKGSI010000001.1"/>
</dbReference>
<evidence type="ECO:0000256" key="2">
    <source>
        <dbReference type="ARBA" id="ARBA00009142"/>
    </source>
</evidence>
<evidence type="ECO:0000256" key="4">
    <source>
        <dbReference type="ARBA" id="ARBA00022475"/>
    </source>
</evidence>
<keyword evidence="6 8" id="KW-1133">Transmembrane helix</keyword>
<dbReference type="GO" id="GO:0005886">
    <property type="term" value="C:plasma membrane"/>
    <property type="evidence" value="ECO:0007669"/>
    <property type="project" value="UniProtKB-SubCell"/>
</dbReference>
<protein>
    <recommendedName>
        <fullName evidence="8">Probable membrane transporter protein</fullName>
    </recommendedName>
</protein>
<evidence type="ECO:0000256" key="8">
    <source>
        <dbReference type="RuleBase" id="RU363041"/>
    </source>
</evidence>